<evidence type="ECO:0000313" key="2">
    <source>
        <dbReference type="Proteomes" id="UP000650533"/>
    </source>
</evidence>
<dbReference type="GeneID" id="67031741"/>
<organism evidence="1 2">
    <name type="scientific">Rhizoctonia solani</name>
    <dbReference type="NCBI Taxonomy" id="456999"/>
    <lineage>
        <taxon>Eukaryota</taxon>
        <taxon>Fungi</taxon>
        <taxon>Dikarya</taxon>
        <taxon>Basidiomycota</taxon>
        <taxon>Agaricomycotina</taxon>
        <taxon>Agaricomycetes</taxon>
        <taxon>Cantharellales</taxon>
        <taxon>Ceratobasidiaceae</taxon>
        <taxon>Rhizoctonia</taxon>
    </lineage>
</organism>
<dbReference type="EMBL" id="CP059662">
    <property type="protein sequence ID" value="QRW20487.1"/>
    <property type="molecule type" value="Genomic_DNA"/>
</dbReference>
<dbReference type="KEGG" id="rsx:RhiXN_09462"/>
<gene>
    <name evidence="1" type="ORF">RhiXN_09462</name>
</gene>
<dbReference type="RefSeq" id="XP_043180724.1">
    <property type="nucleotide sequence ID" value="XM_043329278.1"/>
</dbReference>
<sequence>MNVDVGDASVTESNQYVVPAHLPVMRYCILWPFIQKADSFQCSWNPDTEASRPFTKQYIESLRVKIQLLESQMAQLRTDSLAPPTALPSRAPSPSLIPFHQETLDRPPNLSLLPSNSFHNIPRPLSDSTPDVRSLCSNRSSLITQANSYTSAGISTSYNII</sequence>
<proteinExistence type="predicted"/>
<dbReference type="AlphaFoldDB" id="A0A8H8SXF1"/>
<protein>
    <submittedName>
        <fullName evidence="1">Uncharacterized protein</fullName>
    </submittedName>
</protein>
<accession>A0A8H8SXF1</accession>
<reference evidence="1" key="1">
    <citation type="submission" date="2020-05" db="EMBL/GenBank/DDBJ databases">
        <title>Evolutionary and genomic comparisons of hybrid uninucleate and nonhybrid Rhizoctonia fungi.</title>
        <authorList>
            <person name="Li C."/>
            <person name="Chen X."/>
        </authorList>
    </citation>
    <scope>NUCLEOTIDE SEQUENCE</scope>
    <source>
        <strain evidence="1">AG-1 IA</strain>
    </source>
</reference>
<evidence type="ECO:0000313" key="1">
    <source>
        <dbReference type="EMBL" id="QRW20487.1"/>
    </source>
</evidence>
<dbReference type="Proteomes" id="UP000650533">
    <property type="component" value="Chromosome 5"/>
</dbReference>
<name>A0A8H8SXF1_9AGAM</name>